<dbReference type="PANTHER" id="PTHR46825:SF9">
    <property type="entry name" value="BETA-LACTAMASE-RELATED DOMAIN-CONTAINING PROTEIN"/>
    <property type="match status" value="1"/>
</dbReference>
<keyword evidence="3" id="KW-1185">Reference proteome</keyword>
<evidence type="ECO:0000259" key="1">
    <source>
        <dbReference type="Pfam" id="PF00144"/>
    </source>
</evidence>
<dbReference type="EMBL" id="AYZE01000014">
    <property type="protein sequence ID" value="KRM90665.1"/>
    <property type="molecule type" value="Genomic_DNA"/>
</dbReference>
<sequence length="339" mass="38070">MGFLFLKPSKISEKNIIRNIIEKKEIGKQEQLSDIFKKDKVWGTLVYQSGHLKGPKSISAGYANYTKREKNSATTDYMLASLQKGYTATLIQMLIDEKKISMTTKLSQFYPEIKYSTKITIRELLDHTSGIQMGETAPKVMLTSDASAVEWTIHHLKSTGKMYWNYSNANYTLLAGIITKVTGKSYAEILNENIIAPLKLKKTSELDNSIINNAAKTYNYGSNGVLHAMSYELVSSELGCGNLYTTPIEYFKFVSALQNNRLLSSAALNQLTRNRLEAYSGGYYYSPTGQRADGVDNGYFDFYYADNVKHNSMILMLNKGISDAQGRSMIQQIENILTA</sequence>
<dbReference type="InterPro" id="IPR012338">
    <property type="entry name" value="Beta-lactam/transpept-like"/>
</dbReference>
<dbReference type="GO" id="GO:0004180">
    <property type="term" value="F:carboxypeptidase activity"/>
    <property type="evidence" value="ECO:0007669"/>
    <property type="project" value="UniProtKB-KW"/>
</dbReference>
<keyword evidence="2" id="KW-0378">Hydrolase</keyword>
<keyword evidence="2" id="KW-0645">Protease</keyword>
<dbReference type="AlphaFoldDB" id="A0A0R2CQQ1"/>
<evidence type="ECO:0000313" key="3">
    <source>
        <dbReference type="Proteomes" id="UP000051131"/>
    </source>
</evidence>
<gene>
    <name evidence="2" type="ORF">FC80_GL000655</name>
</gene>
<proteinExistence type="predicted"/>
<organism evidence="2 3">
    <name type="scientific">Liquorilactobacillus cacaonum DSM 21116</name>
    <dbReference type="NCBI Taxonomy" id="1423729"/>
    <lineage>
        <taxon>Bacteria</taxon>
        <taxon>Bacillati</taxon>
        <taxon>Bacillota</taxon>
        <taxon>Bacilli</taxon>
        <taxon>Lactobacillales</taxon>
        <taxon>Lactobacillaceae</taxon>
        <taxon>Liquorilactobacillus</taxon>
    </lineage>
</organism>
<dbReference type="PANTHER" id="PTHR46825">
    <property type="entry name" value="D-ALANYL-D-ALANINE-CARBOXYPEPTIDASE/ENDOPEPTIDASE AMPH"/>
    <property type="match status" value="1"/>
</dbReference>
<protein>
    <submittedName>
        <fullName evidence="2">Serine-type D-Ala-D-Ala carboxypeptidase</fullName>
    </submittedName>
</protein>
<dbReference type="PATRIC" id="fig|1423729.3.peg.662"/>
<evidence type="ECO:0000313" key="2">
    <source>
        <dbReference type="EMBL" id="KRM90665.1"/>
    </source>
</evidence>
<feature type="domain" description="Beta-lactamase-related" evidence="1">
    <location>
        <begin position="51"/>
        <end position="322"/>
    </location>
</feature>
<dbReference type="SUPFAM" id="SSF56601">
    <property type="entry name" value="beta-lactamase/transpeptidase-like"/>
    <property type="match status" value="1"/>
</dbReference>
<dbReference type="Pfam" id="PF00144">
    <property type="entry name" value="Beta-lactamase"/>
    <property type="match status" value="1"/>
</dbReference>
<dbReference type="STRING" id="1423729.FC80_GL000655"/>
<dbReference type="InterPro" id="IPR001466">
    <property type="entry name" value="Beta-lactam-related"/>
</dbReference>
<dbReference type="Gene3D" id="3.40.710.10">
    <property type="entry name" value="DD-peptidase/beta-lactamase superfamily"/>
    <property type="match status" value="1"/>
</dbReference>
<name>A0A0R2CQQ1_9LACO</name>
<comment type="caution">
    <text evidence="2">The sequence shown here is derived from an EMBL/GenBank/DDBJ whole genome shotgun (WGS) entry which is preliminary data.</text>
</comment>
<keyword evidence="2" id="KW-0121">Carboxypeptidase</keyword>
<dbReference type="InterPro" id="IPR050491">
    <property type="entry name" value="AmpC-like"/>
</dbReference>
<accession>A0A0R2CQQ1</accession>
<reference evidence="2 3" key="1">
    <citation type="journal article" date="2015" name="Genome Announc.">
        <title>Expanding the biotechnology potential of lactobacilli through comparative genomics of 213 strains and associated genera.</title>
        <authorList>
            <person name="Sun Z."/>
            <person name="Harris H.M."/>
            <person name="McCann A."/>
            <person name="Guo C."/>
            <person name="Argimon S."/>
            <person name="Zhang W."/>
            <person name="Yang X."/>
            <person name="Jeffery I.B."/>
            <person name="Cooney J.C."/>
            <person name="Kagawa T.F."/>
            <person name="Liu W."/>
            <person name="Song Y."/>
            <person name="Salvetti E."/>
            <person name="Wrobel A."/>
            <person name="Rasinkangas P."/>
            <person name="Parkhill J."/>
            <person name="Rea M.C."/>
            <person name="O'Sullivan O."/>
            <person name="Ritari J."/>
            <person name="Douillard F.P."/>
            <person name="Paul Ross R."/>
            <person name="Yang R."/>
            <person name="Briner A.E."/>
            <person name="Felis G.E."/>
            <person name="de Vos W.M."/>
            <person name="Barrangou R."/>
            <person name="Klaenhammer T.R."/>
            <person name="Caufield P.W."/>
            <person name="Cui Y."/>
            <person name="Zhang H."/>
            <person name="O'Toole P.W."/>
        </authorList>
    </citation>
    <scope>NUCLEOTIDE SEQUENCE [LARGE SCALE GENOMIC DNA]</scope>
    <source>
        <strain evidence="2 3">DSM 21116</strain>
    </source>
</reference>
<dbReference type="Proteomes" id="UP000051131">
    <property type="component" value="Unassembled WGS sequence"/>
</dbReference>